<proteinExistence type="predicted"/>
<dbReference type="EMBL" id="JAPFFF010000482">
    <property type="protein sequence ID" value="KAK8834173.1"/>
    <property type="molecule type" value="Genomic_DNA"/>
</dbReference>
<dbReference type="Pfam" id="PF21071">
    <property type="entry name" value="LARP1_HEAT"/>
    <property type="match status" value="1"/>
</dbReference>
<accession>A0ABR2K8G7</accession>
<evidence type="ECO:0000256" key="1">
    <source>
        <dbReference type="SAM" id="MobiDB-lite"/>
    </source>
</evidence>
<sequence>MTDWEIYKSNVDDMEIDTEEEDMGLYMNNDQDGEDTSSYNGNYYQRQAHSYTAKNEYMRNIGSPHSETTSDNDEHIRHEFLDNGVFNEEKYQSFKENAIEERASLGAGKSHMMNMLFCFWCFYLREHFNNDMYIDFLTYAREDRSLGANYGIQCFYRFCSYGLEQFWNPEVYEVFEDEAMSDYWKGNKYGLEKFKAFHINQKYDFPIPIKPETQKELDKYPTCRSFRESPPMNGLKSPRRISDSSRVTFKFGSMPQPKSKQTPPPPPANNNQQQKKSKNHKKNKNKNKNKFNYVPPQNNTEMTEKEKEANEKKKELEKANSQTEVHSLPGKALYRPPTFSEDKKELFQAPPQMYKPKYHGNNNQKNMGQKEWTFGKAQPQSLPKNSSFRRNKW</sequence>
<reference evidence="4 5" key="1">
    <citation type="submission" date="2024-04" db="EMBL/GenBank/DDBJ databases">
        <title>Tritrichomonas musculus Genome.</title>
        <authorList>
            <person name="Alves-Ferreira E."/>
            <person name="Grigg M."/>
            <person name="Lorenzi H."/>
            <person name="Galac M."/>
        </authorList>
    </citation>
    <scope>NUCLEOTIDE SEQUENCE [LARGE SCALE GENOMIC DNA]</scope>
    <source>
        <strain evidence="4 5">EAF2021</strain>
    </source>
</reference>
<evidence type="ECO:0000313" key="5">
    <source>
        <dbReference type="Proteomes" id="UP001470230"/>
    </source>
</evidence>
<organism evidence="4 5">
    <name type="scientific">Tritrichomonas musculus</name>
    <dbReference type="NCBI Taxonomy" id="1915356"/>
    <lineage>
        <taxon>Eukaryota</taxon>
        <taxon>Metamonada</taxon>
        <taxon>Parabasalia</taxon>
        <taxon>Tritrichomonadida</taxon>
        <taxon>Tritrichomonadidae</taxon>
        <taxon>Tritrichomonas</taxon>
    </lineage>
</organism>
<dbReference type="Proteomes" id="UP001470230">
    <property type="component" value="Unassembled WGS sequence"/>
</dbReference>
<protein>
    <submittedName>
        <fullName evidence="4">Uncharacterized protein</fullName>
    </submittedName>
</protein>
<dbReference type="EMBL" id="JAPFFF010000007">
    <property type="protein sequence ID" value="KAK8886340.1"/>
    <property type="molecule type" value="Genomic_DNA"/>
</dbReference>
<evidence type="ECO:0000313" key="3">
    <source>
        <dbReference type="EMBL" id="KAK8834351.1"/>
    </source>
</evidence>
<feature type="compositionally biased region" description="Basic residues" evidence="1">
    <location>
        <begin position="275"/>
        <end position="289"/>
    </location>
</feature>
<comment type="caution">
    <text evidence="4">The sequence shown here is derived from an EMBL/GenBank/DDBJ whole genome shotgun (WGS) entry which is preliminary data.</text>
</comment>
<evidence type="ECO:0000313" key="4">
    <source>
        <dbReference type="EMBL" id="KAK8886340.1"/>
    </source>
</evidence>
<feature type="compositionally biased region" description="Basic and acidic residues" evidence="1">
    <location>
        <begin position="302"/>
        <end position="318"/>
    </location>
</feature>
<dbReference type="InterPro" id="IPR006607">
    <property type="entry name" value="DM15"/>
</dbReference>
<evidence type="ECO:0000313" key="2">
    <source>
        <dbReference type="EMBL" id="KAK8834173.1"/>
    </source>
</evidence>
<dbReference type="EMBL" id="JAPFFF010000423">
    <property type="protein sequence ID" value="KAK8834351.1"/>
    <property type="molecule type" value="Genomic_DNA"/>
</dbReference>
<feature type="region of interest" description="Disordered" evidence="1">
    <location>
        <begin position="223"/>
        <end position="393"/>
    </location>
</feature>
<gene>
    <name evidence="3" type="ORF">M9Y10_031344</name>
    <name evidence="2" type="ORF">M9Y10_033244</name>
    <name evidence="4" type="ORF">M9Y10_041803</name>
</gene>
<dbReference type="SMART" id="SM00684">
    <property type="entry name" value="DM15"/>
    <property type="match status" value="2"/>
</dbReference>
<name>A0ABR2K8G7_9EUKA</name>
<keyword evidence="5" id="KW-1185">Reference proteome</keyword>